<name>A0A1I7X358_HETBA</name>
<evidence type="ECO:0000313" key="2">
    <source>
        <dbReference type="WBParaSite" id="Hba_11908"/>
    </source>
</evidence>
<protein>
    <submittedName>
        <fullName evidence="2">Ovule protein</fullName>
    </submittedName>
</protein>
<dbReference type="WBParaSite" id="Hba_11908">
    <property type="protein sequence ID" value="Hba_11908"/>
    <property type="gene ID" value="Hba_11908"/>
</dbReference>
<organism evidence="1 2">
    <name type="scientific">Heterorhabditis bacteriophora</name>
    <name type="common">Entomopathogenic nematode worm</name>
    <dbReference type="NCBI Taxonomy" id="37862"/>
    <lineage>
        <taxon>Eukaryota</taxon>
        <taxon>Metazoa</taxon>
        <taxon>Ecdysozoa</taxon>
        <taxon>Nematoda</taxon>
        <taxon>Chromadorea</taxon>
        <taxon>Rhabditida</taxon>
        <taxon>Rhabditina</taxon>
        <taxon>Rhabditomorpha</taxon>
        <taxon>Strongyloidea</taxon>
        <taxon>Heterorhabditidae</taxon>
        <taxon>Heterorhabditis</taxon>
    </lineage>
</organism>
<proteinExistence type="predicted"/>
<keyword evidence="1" id="KW-1185">Reference proteome</keyword>
<dbReference type="AlphaFoldDB" id="A0A1I7X358"/>
<dbReference type="Proteomes" id="UP000095283">
    <property type="component" value="Unplaced"/>
</dbReference>
<reference evidence="2" key="1">
    <citation type="submission" date="2016-11" db="UniProtKB">
        <authorList>
            <consortium name="WormBaseParasite"/>
        </authorList>
    </citation>
    <scope>IDENTIFICATION</scope>
</reference>
<sequence length="70" mass="7734">MHLSESAHNGQSAVPINTRYPRSISADMECERDKSSILKYLCISLASKCYAAICTEASLTLVINNQQLIM</sequence>
<accession>A0A1I7X358</accession>
<evidence type="ECO:0000313" key="1">
    <source>
        <dbReference type="Proteomes" id="UP000095283"/>
    </source>
</evidence>